<dbReference type="Pfam" id="PF00290">
    <property type="entry name" value="Trp_syntA"/>
    <property type="match status" value="1"/>
</dbReference>
<evidence type="ECO:0000256" key="1">
    <source>
        <dbReference type="ARBA" id="ARBA00004733"/>
    </source>
</evidence>
<evidence type="ECO:0000256" key="3">
    <source>
        <dbReference type="ARBA" id="ARBA00022605"/>
    </source>
</evidence>
<keyword evidence="4 8" id="KW-0822">Tryptophan biosynthesis</keyword>
<keyword evidence="3 8" id="KW-0028">Amino-acid biosynthesis</keyword>
<comment type="caution">
    <text evidence="10">The sequence shown here is derived from an EMBL/GenBank/DDBJ whole genome shotgun (WGS) entry which is preliminary data.</text>
</comment>
<dbReference type="OrthoDB" id="9804578at2"/>
<keyword evidence="11" id="KW-1185">Reference proteome</keyword>
<dbReference type="PANTHER" id="PTHR43406:SF1">
    <property type="entry name" value="TRYPTOPHAN SYNTHASE ALPHA CHAIN, CHLOROPLASTIC"/>
    <property type="match status" value="1"/>
</dbReference>
<dbReference type="NCBIfam" id="TIGR00262">
    <property type="entry name" value="trpA"/>
    <property type="match status" value="1"/>
</dbReference>
<protein>
    <recommendedName>
        <fullName evidence="8">Tryptophan synthase alpha chain</fullName>
        <ecNumber evidence="8">4.2.1.20</ecNumber>
    </recommendedName>
</protein>
<dbReference type="InterPro" id="IPR013785">
    <property type="entry name" value="Aldolase_TIM"/>
</dbReference>
<dbReference type="RefSeq" id="WP_128996631.1">
    <property type="nucleotide sequence ID" value="NZ_PDKN01000006.1"/>
</dbReference>
<comment type="similarity">
    <text evidence="8 9">Belongs to the TrpA family.</text>
</comment>
<comment type="function">
    <text evidence="8">The alpha subunit is responsible for the aldol cleavage of indoleglycerol phosphate to indole and glyceraldehyde 3-phosphate.</text>
</comment>
<sequence length="246" mass="27100">MKKLVGYITTAFPSKDFTVDLSFSMAEAGVDTLELGIPFSDPVADGPVIEKANLISLQNGFKMKDLFEVTEQIAPKIDTLWMGYMNTFYHQGMETIVKKAQALGLHGAIIPDLPYEETKSYSELFKAHEQALISFVAPTDTKERIATIVKDAQKFIYLVAYAGITGSGKSEDLTQVIEYTRQSSDTPIYIGFGVDETTAKSKAKGVDGVIVGSAFVKILLDETLNHTEKIKRVSSLAKEIKEKINE</sequence>
<proteinExistence type="inferred from homology"/>
<accession>A0A4Q0XQE8</accession>
<keyword evidence="6 8" id="KW-0456">Lyase</keyword>
<dbReference type="Gene3D" id="3.20.20.70">
    <property type="entry name" value="Aldolase class I"/>
    <property type="match status" value="1"/>
</dbReference>
<feature type="active site" description="Proton acceptor" evidence="8">
    <location>
        <position position="45"/>
    </location>
</feature>
<evidence type="ECO:0000256" key="8">
    <source>
        <dbReference type="HAMAP-Rule" id="MF_00131"/>
    </source>
</evidence>
<dbReference type="CDD" id="cd04724">
    <property type="entry name" value="Tryptophan_synthase_alpha"/>
    <property type="match status" value="1"/>
</dbReference>
<dbReference type="PANTHER" id="PTHR43406">
    <property type="entry name" value="TRYPTOPHAN SYNTHASE, ALPHA CHAIN"/>
    <property type="match status" value="1"/>
</dbReference>
<comment type="subunit">
    <text evidence="2 8">Tetramer of two alpha and two beta chains.</text>
</comment>
<dbReference type="InterPro" id="IPR002028">
    <property type="entry name" value="Trp_synthase_suA"/>
</dbReference>
<evidence type="ECO:0000256" key="9">
    <source>
        <dbReference type="RuleBase" id="RU003662"/>
    </source>
</evidence>
<dbReference type="GO" id="GO:0005829">
    <property type="term" value="C:cytosol"/>
    <property type="evidence" value="ECO:0007669"/>
    <property type="project" value="TreeGrafter"/>
</dbReference>
<dbReference type="UniPathway" id="UPA00035">
    <property type="reaction ID" value="UER00044"/>
</dbReference>
<evidence type="ECO:0000256" key="7">
    <source>
        <dbReference type="ARBA" id="ARBA00049047"/>
    </source>
</evidence>
<keyword evidence="5 8" id="KW-0057">Aromatic amino acid biosynthesis</keyword>
<evidence type="ECO:0000256" key="5">
    <source>
        <dbReference type="ARBA" id="ARBA00023141"/>
    </source>
</evidence>
<evidence type="ECO:0000313" key="10">
    <source>
        <dbReference type="EMBL" id="RXJ56289.1"/>
    </source>
</evidence>
<dbReference type="GO" id="GO:0004834">
    <property type="term" value="F:tryptophan synthase activity"/>
    <property type="evidence" value="ECO:0007669"/>
    <property type="project" value="UniProtKB-UniRule"/>
</dbReference>
<name>A0A4Q0XQE8_9BACT</name>
<evidence type="ECO:0000256" key="4">
    <source>
        <dbReference type="ARBA" id="ARBA00022822"/>
    </source>
</evidence>
<organism evidence="10 11">
    <name type="scientific">Candidatus Marinarcus aquaticus</name>
    <dbReference type="NCBI Taxonomy" id="2044504"/>
    <lineage>
        <taxon>Bacteria</taxon>
        <taxon>Pseudomonadati</taxon>
        <taxon>Campylobacterota</taxon>
        <taxon>Epsilonproteobacteria</taxon>
        <taxon>Campylobacterales</taxon>
        <taxon>Arcobacteraceae</taxon>
        <taxon>Candidatus Marinarcus</taxon>
    </lineage>
</organism>
<dbReference type="EC" id="4.2.1.20" evidence="8"/>
<reference evidence="10 11" key="1">
    <citation type="submission" date="2017-10" db="EMBL/GenBank/DDBJ databases">
        <title>Genomics of the genus Arcobacter.</title>
        <authorList>
            <person name="Perez-Cataluna A."/>
            <person name="Figueras M.J."/>
        </authorList>
    </citation>
    <scope>NUCLEOTIDE SEQUENCE [LARGE SCALE GENOMIC DNA]</scope>
    <source>
        <strain evidence="10 11">CECT 8987</strain>
    </source>
</reference>
<dbReference type="EMBL" id="PDKN01000006">
    <property type="protein sequence ID" value="RXJ56289.1"/>
    <property type="molecule type" value="Genomic_DNA"/>
</dbReference>
<comment type="pathway">
    <text evidence="1 8">Amino-acid biosynthesis; L-tryptophan biosynthesis; L-tryptophan from chorismate: step 5/5.</text>
</comment>
<evidence type="ECO:0000313" key="11">
    <source>
        <dbReference type="Proteomes" id="UP000290657"/>
    </source>
</evidence>
<dbReference type="InterPro" id="IPR018204">
    <property type="entry name" value="Trp_synthase_alpha_AS"/>
</dbReference>
<feature type="active site" description="Proton acceptor" evidence="8">
    <location>
        <position position="34"/>
    </location>
</feature>
<evidence type="ECO:0000256" key="6">
    <source>
        <dbReference type="ARBA" id="ARBA00023239"/>
    </source>
</evidence>
<comment type="catalytic activity">
    <reaction evidence="7 8">
        <text>(1S,2R)-1-C-(indol-3-yl)glycerol 3-phosphate + L-serine = D-glyceraldehyde 3-phosphate + L-tryptophan + H2O</text>
        <dbReference type="Rhea" id="RHEA:10532"/>
        <dbReference type="ChEBI" id="CHEBI:15377"/>
        <dbReference type="ChEBI" id="CHEBI:33384"/>
        <dbReference type="ChEBI" id="CHEBI:57912"/>
        <dbReference type="ChEBI" id="CHEBI:58866"/>
        <dbReference type="ChEBI" id="CHEBI:59776"/>
        <dbReference type="EC" id="4.2.1.20"/>
    </reaction>
</comment>
<dbReference type="PROSITE" id="PS00167">
    <property type="entry name" value="TRP_SYNTHASE_ALPHA"/>
    <property type="match status" value="1"/>
</dbReference>
<dbReference type="InterPro" id="IPR011060">
    <property type="entry name" value="RibuloseP-bd_barrel"/>
</dbReference>
<dbReference type="AlphaFoldDB" id="A0A4Q0XQE8"/>
<dbReference type="SUPFAM" id="SSF51366">
    <property type="entry name" value="Ribulose-phoshate binding barrel"/>
    <property type="match status" value="1"/>
</dbReference>
<dbReference type="Proteomes" id="UP000290657">
    <property type="component" value="Unassembled WGS sequence"/>
</dbReference>
<evidence type="ECO:0000256" key="2">
    <source>
        <dbReference type="ARBA" id="ARBA00011270"/>
    </source>
</evidence>
<gene>
    <name evidence="8 10" type="primary">trpA</name>
    <name evidence="10" type="ORF">CRV04_09615</name>
</gene>
<dbReference type="HAMAP" id="MF_00131">
    <property type="entry name" value="Trp_synth_alpha"/>
    <property type="match status" value="1"/>
</dbReference>